<dbReference type="Proteomes" id="UP000282613">
    <property type="component" value="Unassembled WGS sequence"/>
</dbReference>
<dbReference type="AlphaFoldDB" id="A0A0R3WAJ8"/>
<proteinExistence type="predicted"/>
<dbReference type="PANTHER" id="PTHR34094:SF1">
    <property type="entry name" value="PROTEIN FAM185A"/>
    <property type="match status" value="1"/>
</dbReference>
<keyword evidence="2" id="KW-1185">Reference proteome</keyword>
<dbReference type="EMBL" id="UYRS01018641">
    <property type="protein sequence ID" value="VDK38650.1"/>
    <property type="molecule type" value="Genomic_DNA"/>
</dbReference>
<gene>
    <name evidence="1" type="ORF">TASK_LOCUS7586</name>
</gene>
<dbReference type="PANTHER" id="PTHR34094">
    <property type="match status" value="1"/>
</dbReference>
<reference evidence="1 2" key="2">
    <citation type="submission" date="2018-11" db="EMBL/GenBank/DDBJ databases">
        <authorList>
            <consortium name="Pathogen Informatics"/>
        </authorList>
    </citation>
    <scope>NUCLEOTIDE SEQUENCE [LARGE SCALE GENOMIC DNA]</scope>
</reference>
<evidence type="ECO:0000313" key="3">
    <source>
        <dbReference type="WBParaSite" id="TASK_0000758501-mRNA-1"/>
    </source>
</evidence>
<dbReference type="OrthoDB" id="6242043at2759"/>
<evidence type="ECO:0000313" key="2">
    <source>
        <dbReference type="Proteomes" id="UP000282613"/>
    </source>
</evidence>
<reference evidence="3" key="1">
    <citation type="submission" date="2017-02" db="UniProtKB">
        <authorList>
            <consortium name="WormBaseParasite"/>
        </authorList>
    </citation>
    <scope>IDENTIFICATION</scope>
</reference>
<protein>
    <submittedName>
        <fullName evidence="3">DUF4097 domain-containing protein</fullName>
    </submittedName>
</protein>
<name>A0A0R3WAJ8_TAEAS</name>
<dbReference type="WBParaSite" id="TASK_0000758501-mRNA-1">
    <property type="protein sequence ID" value="TASK_0000758501-mRNA-1"/>
    <property type="gene ID" value="TASK_0000758501"/>
</dbReference>
<accession>A0A0R3WAJ8</accession>
<organism evidence="3">
    <name type="scientific">Taenia asiatica</name>
    <name type="common">Asian tapeworm</name>
    <dbReference type="NCBI Taxonomy" id="60517"/>
    <lineage>
        <taxon>Eukaryota</taxon>
        <taxon>Metazoa</taxon>
        <taxon>Spiralia</taxon>
        <taxon>Lophotrochozoa</taxon>
        <taxon>Platyhelminthes</taxon>
        <taxon>Cestoda</taxon>
        <taxon>Eucestoda</taxon>
        <taxon>Cyclophyllidea</taxon>
        <taxon>Taeniidae</taxon>
        <taxon>Taenia</taxon>
    </lineage>
</organism>
<evidence type="ECO:0000313" key="1">
    <source>
        <dbReference type="EMBL" id="VDK38650.1"/>
    </source>
</evidence>
<sequence>MYRRVGLLRSVLVCNIRALYQDVKPHSKLLIKSASPLEVSCLPTCEAESSSVTLPDSSVFRVDDGYKIVQTSESHPLKDHINEIRIPTRRDIEIIHGSCDPISFVNYEGPKAMIESPGPVGYAKLKVSDFSIKSGGDVVGSGYLEGNFHLVTNGSFKADNITGSSIEILFGGTNFAVHSAYCETMNLNWITPEEPPDGVTPVTLPPLSVYFGTLRGNATIEIAGNAKFNIGSFEGSLYLRQRFGDVAVHIGGPCQLLEIDVAEGNVELSLPLSTVGEKVSGAIEIQAPEIDVDRDALPADCLDNWELGEVAEAQTFYANFNNPGTDCETLWRVRTLRGRVKLTGASWADAMARCIKRTAATMT</sequence>